<dbReference type="Ensembl" id="ENSMALT00000014404.1">
    <property type="protein sequence ID" value="ENSMALP00000014100.1"/>
    <property type="gene ID" value="ENSMALG00000009918.1"/>
</dbReference>
<dbReference type="PANTHER" id="PTHR46229">
    <property type="entry name" value="BOLA TRANSCRIPTION REGULATOR"/>
    <property type="match status" value="1"/>
</dbReference>
<keyword evidence="5" id="KW-1185">Reference proteome</keyword>
<dbReference type="InterPro" id="IPR002634">
    <property type="entry name" value="BolA"/>
</dbReference>
<dbReference type="AlphaFoldDB" id="A0A3Q3JBG5"/>
<dbReference type="STRING" id="43700.ENSMALP00000014100"/>
<evidence type="ECO:0000313" key="5">
    <source>
        <dbReference type="Proteomes" id="UP000261600"/>
    </source>
</evidence>
<reference evidence="4" key="2">
    <citation type="submission" date="2025-09" db="UniProtKB">
        <authorList>
            <consortium name="Ensembl"/>
        </authorList>
    </citation>
    <scope>IDENTIFICATION</scope>
</reference>
<proteinExistence type="inferred from homology"/>
<reference evidence="4" key="1">
    <citation type="submission" date="2025-08" db="UniProtKB">
        <authorList>
            <consortium name="Ensembl"/>
        </authorList>
    </citation>
    <scope>IDENTIFICATION</scope>
</reference>
<dbReference type="PANTHER" id="PTHR46229:SF2">
    <property type="entry name" value="BOLA-LIKE PROTEIN 1"/>
    <property type="match status" value="1"/>
</dbReference>
<organism evidence="4 5">
    <name type="scientific">Monopterus albus</name>
    <name type="common">Swamp eel</name>
    <dbReference type="NCBI Taxonomy" id="43700"/>
    <lineage>
        <taxon>Eukaryota</taxon>
        <taxon>Metazoa</taxon>
        <taxon>Chordata</taxon>
        <taxon>Craniata</taxon>
        <taxon>Vertebrata</taxon>
        <taxon>Euteleostomi</taxon>
        <taxon>Actinopterygii</taxon>
        <taxon>Neopterygii</taxon>
        <taxon>Teleostei</taxon>
        <taxon>Neoteleostei</taxon>
        <taxon>Acanthomorphata</taxon>
        <taxon>Anabantaria</taxon>
        <taxon>Synbranchiformes</taxon>
        <taxon>Synbranchidae</taxon>
        <taxon>Monopterus</taxon>
    </lineage>
</organism>
<comment type="similarity">
    <text evidence="1 2">Belongs to the BolA/IbaG family.</text>
</comment>
<evidence type="ECO:0000256" key="2">
    <source>
        <dbReference type="RuleBase" id="RU003860"/>
    </source>
</evidence>
<feature type="compositionally biased region" description="Basic and acidic residues" evidence="3">
    <location>
        <begin position="137"/>
        <end position="151"/>
    </location>
</feature>
<dbReference type="SUPFAM" id="SSF82657">
    <property type="entry name" value="BolA-like"/>
    <property type="match status" value="1"/>
</dbReference>
<dbReference type="Pfam" id="PF01722">
    <property type="entry name" value="BolA"/>
    <property type="match status" value="1"/>
</dbReference>
<accession>A0A3Q3JBG5</accession>
<dbReference type="InterPro" id="IPR050961">
    <property type="entry name" value="BolA/IbaG_stress_morph_reg"/>
</dbReference>
<evidence type="ECO:0008006" key="6">
    <source>
        <dbReference type="Google" id="ProtNLM"/>
    </source>
</evidence>
<dbReference type="Proteomes" id="UP000261600">
    <property type="component" value="Unplaced"/>
</dbReference>
<feature type="region of interest" description="Disordered" evidence="3">
    <location>
        <begin position="120"/>
        <end position="151"/>
    </location>
</feature>
<dbReference type="GO" id="GO:1990229">
    <property type="term" value="C:iron-sulfur cluster assembly complex"/>
    <property type="evidence" value="ECO:0007669"/>
    <property type="project" value="UniProtKB-ARBA"/>
</dbReference>
<sequence length="151" mass="16933">MMLHVVLCCARPISTSLALTRPLAHFRPYMDPDHSRPVECAIRTKLTNTFKPDHLEVHNESHMHAVPPGSESHFRVLVVSSQFQGLPLIQRHRMINEALKEELSNCVHALAIQAKTPEQWDSNPTLAKSPPCMGGSKGDHTMEEKLKAGRE</sequence>
<protein>
    <recommendedName>
        <fullName evidence="6">BolA family member 1</fullName>
    </recommendedName>
</protein>
<dbReference type="Gene3D" id="3.30.300.90">
    <property type="entry name" value="BolA-like"/>
    <property type="match status" value="1"/>
</dbReference>
<evidence type="ECO:0000256" key="3">
    <source>
        <dbReference type="SAM" id="MobiDB-lite"/>
    </source>
</evidence>
<dbReference type="GO" id="GO:0005739">
    <property type="term" value="C:mitochondrion"/>
    <property type="evidence" value="ECO:0007669"/>
    <property type="project" value="TreeGrafter"/>
</dbReference>
<evidence type="ECO:0000313" key="4">
    <source>
        <dbReference type="Ensembl" id="ENSMALP00000014100.1"/>
    </source>
</evidence>
<evidence type="ECO:0000256" key="1">
    <source>
        <dbReference type="ARBA" id="ARBA00005578"/>
    </source>
</evidence>
<dbReference type="InterPro" id="IPR036065">
    <property type="entry name" value="BolA-like_sf"/>
</dbReference>
<name>A0A3Q3JBG5_MONAL</name>